<dbReference type="RefSeq" id="WP_078974460.1">
    <property type="nucleotide sequence ID" value="NZ_MWQN01000001.1"/>
</dbReference>
<organism evidence="5 6">
    <name type="scientific">Embleya scabrispora</name>
    <dbReference type="NCBI Taxonomy" id="159449"/>
    <lineage>
        <taxon>Bacteria</taxon>
        <taxon>Bacillati</taxon>
        <taxon>Actinomycetota</taxon>
        <taxon>Actinomycetes</taxon>
        <taxon>Kitasatosporales</taxon>
        <taxon>Streptomycetaceae</taxon>
        <taxon>Embleya</taxon>
    </lineage>
</organism>
<dbReference type="STRING" id="159449.B4N89_03830"/>
<evidence type="ECO:0000256" key="4">
    <source>
        <dbReference type="RuleBase" id="RU003690"/>
    </source>
</evidence>
<sequence>MTDHAAPTDHAPTSSTRLADRFPPGFVWGAATAAYQIEGAAAEDGRAPSIWDTFSRVPGRVHAGDTGDVATDHYHRYREDVALMAELGLGAYRFSIAWARVRPTGSGPANAAGLDFYDRLVDELLAHGVDPYATLYHWDLPQALQDAGGWGARDTSARFADYARLVAARLGDRVRDWTTLNEPWCSAFLGHGSGVHAPGATDQELSLRANHHLLLAHGLGVAALRAELPAGHRIGITLNPAAVRPLSDRPADLDAVRRVDGLANRIHLGPLLRGEYPADVLRDTASVTDWAFVRDGDLAEIARPIDVLGVNYYTPLLVGGAEDDGTGTARAAGLRDDGHGASGYSPWPACADVRFAQVPGERTAMGWGVDPSGLYDVLSRLRAEAPGLPLMVTENGAAYEDRMDPTGAIEDVERTAYIAAHVAAVGRAVDDGVDVRGYFVWSLLDNFEWAYGYTKRFGIVHVDFATGRRTPKRSARWYAAVIAGNRVPEAEPASDGLGSIDQD</sequence>
<dbReference type="GO" id="GO:0016052">
    <property type="term" value="P:carbohydrate catabolic process"/>
    <property type="evidence" value="ECO:0007669"/>
    <property type="project" value="TreeGrafter"/>
</dbReference>
<keyword evidence="2" id="KW-0378">Hydrolase</keyword>
<comment type="similarity">
    <text evidence="1 4">Belongs to the glycosyl hydrolase 1 family.</text>
</comment>
<dbReference type="InterPro" id="IPR017853">
    <property type="entry name" value="GH"/>
</dbReference>
<comment type="caution">
    <text evidence="5">The sequence shown here is derived from an EMBL/GenBank/DDBJ whole genome shotgun (WGS) entry which is preliminary data.</text>
</comment>
<evidence type="ECO:0000313" key="5">
    <source>
        <dbReference type="EMBL" id="OPC80197.1"/>
    </source>
</evidence>
<accession>A0A1T3NTH5</accession>
<dbReference type="Pfam" id="PF00232">
    <property type="entry name" value="Glyco_hydro_1"/>
    <property type="match status" value="1"/>
</dbReference>
<dbReference type="FunFam" id="3.20.20.80:FF:000004">
    <property type="entry name" value="Beta-glucosidase 6-phospho-beta-glucosidase"/>
    <property type="match status" value="1"/>
</dbReference>
<evidence type="ECO:0000313" key="6">
    <source>
        <dbReference type="Proteomes" id="UP000190037"/>
    </source>
</evidence>
<dbReference type="GO" id="GO:0005829">
    <property type="term" value="C:cytosol"/>
    <property type="evidence" value="ECO:0007669"/>
    <property type="project" value="TreeGrafter"/>
</dbReference>
<name>A0A1T3NTH5_9ACTN</name>
<keyword evidence="3" id="KW-0326">Glycosidase</keyword>
<evidence type="ECO:0000256" key="3">
    <source>
        <dbReference type="ARBA" id="ARBA00023295"/>
    </source>
</evidence>
<protein>
    <submittedName>
        <fullName evidence="5">Beta-glucosidase</fullName>
    </submittedName>
</protein>
<dbReference type="PRINTS" id="PR00131">
    <property type="entry name" value="GLHYDRLASE1"/>
</dbReference>
<dbReference type="PROSITE" id="PS00653">
    <property type="entry name" value="GLYCOSYL_HYDROL_F1_2"/>
    <property type="match status" value="1"/>
</dbReference>
<dbReference type="OrthoDB" id="9765195at2"/>
<reference evidence="5 6" key="1">
    <citation type="submission" date="2017-03" db="EMBL/GenBank/DDBJ databases">
        <title>Draft genome sequence of Streptomyces scabrisporus NF3, endophyte isolated from Amphipterygium adstringens.</title>
        <authorList>
            <person name="Vazquez M."/>
            <person name="Ceapa C.D."/>
            <person name="Rodriguez Luna D."/>
            <person name="Sanchez Esquivel S."/>
        </authorList>
    </citation>
    <scope>NUCLEOTIDE SEQUENCE [LARGE SCALE GENOMIC DNA]</scope>
    <source>
        <strain evidence="5 6">NF3</strain>
    </source>
</reference>
<dbReference type="EMBL" id="MWQN01000001">
    <property type="protein sequence ID" value="OPC80197.1"/>
    <property type="molecule type" value="Genomic_DNA"/>
</dbReference>
<dbReference type="SUPFAM" id="SSF51445">
    <property type="entry name" value="(Trans)glycosidases"/>
    <property type="match status" value="1"/>
</dbReference>
<dbReference type="InterPro" id="IPR001360">
    <property type="entry name" value="Glyco_hydro_1"/>
</dbReference>
<evidence type="ECO:0000256" key="2">
    <source>
        <dbReference type="ARBA" id="ARBA00022801"/>
    </source>
</evidence>
<proteinExistence type="inferred from homology"/>
<dbReference type="Proteomes" id="UP000190037">
    <property type="component" value="Unassembled WGS sequence"/>
</dbReference>
<dbReference type="AlphaFoldDB" id="A0A1T3NTH5"/>
<dbReference type="PANTHER" id="PTHR10353">
    <property type="entry name" value="GLYCOSYL HYDROLASE"/>
    <property type="match status" value="1"/>
</dbReference>
<dbReference type="GO" id="GO:0008422">
    <property type="term" value="F:beta-glucosidase activity"/>
    <property type="evidence" value="ECO:0007669"/>
    <property type="project" value="TreeGrafter"/>
</dbReference>
<evidence type="ECO:0000256" key="1">
    <source>
        <dbReference type="ARBA" id="ARBA00010838"/>
    </source>
</evidence>
<dbReference type="InterPro" id="IPR033132">
    <property type="entry name" value="GH_1_N_CS"/>
</dbReference>
<keyword evidence="6" id="KW-1185">Reference proteome</keyword>
<dbReference type="Gene3D" id="3.20.20.80">
    <property type="entry name" value="Glycosidases"/>
    <property type="match status" value="1"/>
</dbReference>
<dbReference type="PANTHER" id="PTHR10353:SF36">
    <property type="entry name" value="LP05116P"/>
    <property type="match status" value="1"/>
</dbReference>
<gene>
    <name evidence="5" type="ORF">B4N89_03830</name>
</gene>